<organism evidence="2 3">
    <name type="scientific">Nonomuraea rosea</name>
    <dbReference type="NCBI Taxonomy" id="638574"/>
    <lineage>
        <taxon>Bacteria</taxon>
        <taxon>Bacillati</taxon>
        <taxon>Actinomycetota</taxon>
        <taxon>Actinomycetes</taxon>
        <taxon>Streptosporangiales</taxon>
        <taxon>Streptosporangiaceae</taxon>
        <taxon>Nonomuraea</taxon>
    </lineage>
</organism>
<sequence length="54" mass="6028">MNHFSTIRLLVAALAVGRKENAEKSRRTNMWTATVIAAIGLVVTIVFNLMRNDI</sequence>
<dbReference type="Proteomes" id="UP001500630">
    <property type="component" value="Unassembled WGS sequence"/>
</dbReference>
<name>A0ABP7AAJ5_9ACTN</name>
<dbReference type="RefSeq" id="WP_345581370.1">
    <property type="nucleotide sequence ID" value="NZ_BAABDQ010000100.1"/>
</dbReference>
<comment type="caution">
    <text evidence="2">The sequence shown here is derived from an EMBL/GenBank/DDBJ whole genome shotgun (WGS) entry which is preliminary data.</text>
</comment>
<proteinExistence type="predicted"/>
<evidence type="ECO:0000313" key="3">
    <source>
        <dbReference type="Proteomes" id="UP001500630"/>
    </source>
</evidence>
<keyword evidence="1" id="KW-0812">Transmembrane</keyword>
<protein>
    <recommendedName>
        <fullName evidence="4">DUF2970 domain-containing protein</fullName>
    </recommendedName>
</protein>
<feature type="transmembrane region" description="Helical" evidence="1">
    <location>
        <begin position="32"/>
        <end position="50"/>
    </location>
</feature>
<reference evidence="3" key="1">
    <citation type="journal article" date="2019" name="Int. J. Syst. Evol. Microbiol.">
        <title>The Global Catalogue of Microorganisms (GCM) 10K type strain sequencing project: providing services to taxonomists for standard genome sequencing and annotation.</title>
        <authorList>
            <consortium name="The Broad Institute Genomics Platform"/>
            <consortium name="The Broad Institute Genome Sequencing Center for Infectious Disease"/>
            <person name="Wu L."/>
            <person name="Ma J."/>
        </authorList>
    </citation>
    <scope>NUCLEOTIDE SEQUENCE [LARGE SCALE GENOMIC DNA]</scope>
    <source>
        <strain evidence="3">JCM 17326</strain>
    </source>
</reference>
<accession>A0ABP7AAJ5</accession>
<keyword evidence="1" id="KW-1133">Transmembrane helix</keyword>
<dbReference type="EMBL" id="BAABDQ010000100">
    <property type="protein sequence ID" value="GAA3627862.1"/>
    <property type="molecule type" value="Genomic_DNA"/>
</dbReference>
<evidence type="ECO:0008006" key="4">
    <source>
        <dbReference type="Google" id="ProtNLM"/>
    </source>
</evidence>
<evidence type="ECO:0000313" key="2">
    <source>
        <dbReference type="EMBL" id="GAA3627862.1"/>
    </source>
</evidence>
<gene>
    <name evidence="2" type="ORF">GCM10022419_136240</name>
</gene>
<keyword evidence="3" id="KW-1185">Reference proteome</keyword>
<evidence type="ECO:0000256" key="1">
    <source>
        <dbReference type="SAM" id="Phobius"/>
    </source>
</evidence>
<keyword evidence="1" id="KW-0472">Membrane</keyword>